<gene>
    <name evidence="2" type="ORF">KS4_03130</name>
</gene>
<feature type="chain" id="PRO_5021883759" evidence="1">
    <location>
        <begin position="22"/>
        <end position="748"/>
    </location>
</feature>
<evidence type="ECO:0000256" key="1">
    <source>
        <dbReference type="SAM" id="SignalP"/>
    </source>
</evidence>
<dbReference type="AlphaFoldDB" id="A0A517YPZ7"/>
<reference evidence="2 3" key="1">
    <citation type="submission" date="2019-02" db="EMBL/GenBank/DDBJ databases">
        <title>Deep-cultivation of Planctomycetes and their phenomic and genomic characterization uncovers novel biology.</title>
        <authorList>
            <person name="Wiegand S."/>
            <person name="Jogler M."/>
            <person name="Boedeker C."/>
            <person name="Pinto D."/>
            <person name="Vollmers J."/>
            <person name="Rivas-Marin E."/>
            <person name="Kohn T."/>
            <person name="Peeters S.H."/>
            <person name="Heuer A."/>
            <person name="Rast P."/>
            <person name="Oberbeckmann S."/>
            <person name="Bunk B."/>
            <person name="Jeske O."/>
            <person name="Meyerdierks A."/>
            <person name="Storesund J.E."/>
            <person name="Kallscheuer N."/>
            <person name="Luecker S."/>
            <person name="Lage O.M."/>
            <person name="Pohl T."/>
            <person name="Merkel B.J."/>
            <person name="Hornburger P."/>
            <person name="Mueller R.-W."/>
            <person name="Bruemmer F."/>
            <person name="Labrenz M."/>
            <person name="Spormann A.M."/>
            <person name="Op den Camp H."/>
            <person name="Overmann J."/>
            <person name="Amann R."/>
            <person name="Jetten M.S.M."/>
            <person name="Mascher T."/>
            <person name="Medema M.H."/>
            <person name="Devos D.P."/>
            <person name="Kaster A.-K."/>
            <person name="Ovreas L."/>
            <person name="Rohde M."/>
            <person name="Galperin M.Y."/>
            <person name="Jogler C."/>
        </authorList>
    </citation>
    <scope>NUCLEOTIDE SEQUENCE [LARGE SCALE GENOMIC DNA]</scope>
    <source>
        <strain evidence="2 3">KS4</strain>
    </source>
</reference>
<keyword evidence="1" id="KW-0732">Signal</keyword>
<evidence type="ECO:0000313" key="3">
    <source>
        <dbReference type="Proteomes" id="UP000317369"/>
    </source>
</evidence>
<keyword evidence="3" id="KW-1185">Reference proteome</keyword>
<protein>
    <submittedName>
        <fullName evidence="2">Uncharacterized protein</fullName>
    </submittedName>
</protein>
<name>A0A517YPZ7_9BACT</name>
<proteinExistence type="predicted"/>
<organism evidence="2 3">
    <name type="scientific">Poriferisphaera corsica</name>
    <dbReference type="NCBI Taxonomy" id="2528020"/>
    <lineage>
        <taxon>Bacteria</taxon>
        <taxon>Pseudomonadati</taxon>
        <taxon>Planctomycetota</taxon>
        <taxon>Phycisphaerae</taxon>
        <taxon>Phycisphaerales</taxon>
        <taxon>Phycisphaeraceae</taxon>
        <taxon>Poriferisphaera</taxon>
    </lineage>
</organism>
<accession>A0A517YPZ7</accession>
<dbReference type="OrthoDB" id="224295at2"/>
<evidence type="ECO:0000313" key="2">
    <source>
        <dbReference type="EMBL" id="QDU32282.1"/>
    </source>
</evidence>
<dbReference type="RefSeq" id="WP_145073590.1">
    <property type="nucleotide sequence ID" value="NZ_CP036425.1"/>
</dbReference>
<dbReference type="Proteomes" id="UP000317369">
    <property type="component" value="Chromosome"/>
</dbReference>
<dbReference type="KEGG" id="pcor:KS4_03130"/>
<dbReference type="EMBL" id="CP036425">
    <property type="protein sequence ID" value="QDU32282.1"/>
    <property type="molecule type" value="Genomic_DNA"/>
</dbReference>
<feature type="signal peptide" evidence="1">
    <location>
        <begin position="1"/>
        <end position="21"/>
    </location>
</feature>
<sequence length="748" mass="84054" precursor="true">MLKKLTTAALTCLLLAGFSHAQDRPLVDAGEPFGKLPLIDEIDCATDTEHEFFESKSGDSQVVDILGKKARVLPPEGDAKFFAYRIGEEMGLQAHKSYLITVEYPDNAPRTTFVQIRGCETTRGFTTGSALSDTLYNYTVNHCESINFPVTNKWHQWRMLFNLHEKYAGLEQPRGNAKPRLESPEEGFLVVITQSDHKNVALSEGAAVAKIRLFEVPDQSQYFLKLNAPPEELPQRHVFYREEMGDGPVNSKDPNTRGVKDIGKYYEHKVWMNKFLGINTFTRDLLEFGHNQGFDPANYGGYNWYITGNKSGWASITKMLKKYDQYILPYYEYAGSTGSQGIGKKKFAKPINGAENYTRIAWSEKMNADVTLDATFEDAKKLLDCTISDFNSQDLKFIGAWFRQRPSHMPVSFSKDALKEFAADTNQERKVRLSTLGNSEDMMDQYIKWWFAERKEFLTGLRDHLRGKGVDNAFVMLTADASEPGRAIPGTGKKMFAEDLSAWKQVLQTGDHHKWTKVLGIQDTIDKDLHAKALVRWRSDDSTSMWGHSDPPPDPANFKDEEGVMFTMSFKQYYTVASPKPFDIFRNKSGVAAVRHNPLNETTQNKALGYFSADVERHGPYSFMPEVLALANGDPRYLGTMAASIYNRGFPVYARNFHANFLALPAVPSEVISAASNADVIVREYKTEKHGTWYAVINTGLTDANEVTVTFPASGSTTYAATGEAAQTANNAITLNLYPFQVLSFHVK</sequence>